<feature type="transmembrane region" description="Helical" evidence="1">
    <location>
        <begin position="20"/>
        <end position="39"/>
    </location>
</feature>
<name>I2NVV2_NEISI</name>
<evidence type="ECO:0000313" key="3">
    <source>
        <dbReference type="Proteomes" id="UP000004473"/>
    </source>
</evidence>
<proteinExistence type="predicted"/>
<dbReference type="Proteomes" id="UP000004473">
    <property type="component" value="Unassembled WGS sequence"/>
</dbReference>
<organism evidence="2 3">
    <name type="scientific">Neisseria sicca VK64</name>
    <dbReference type="NCBI Taxonomy" id="1095748"/>
    <lineage>
        <taxon>Bacteria</taxon>
        <taxon>Pseudomonadati</taxon>
        <taxon>Pseudomonadota</taxon>
        <taxon>Betaproteobacteria</taxon>
        <taxon>Neisseriales</taxon>
        <taxon>Neisseriaceae</taxon>
        <taxon>Neisseria</taxon>
    </lineage>
</organism>
<evidence type="ECO:0000313" key="2">
    <source>
        <dbReference type="EMBL" id="EIG29963.1"/>
    </source>
</evidence>
<dbReference type="EMBL" id="AJMT01000034">
    <property type="protein sequence ID" value="EIG29963.1"/>
    <property type="molecule type" value="Genomic_DNA"/>
</dbReference>
<keyword evidence="1" id="KW-1133">Transmembrane helix</keyword>
<protein>
    <submittedName>
        <fullName evidence="2">Uncharacterized protein</fullName>
    </submittedName>
</protein>
<gene>
    <name evidence="2" type="ORF">HMPREF1051_1379</name>
</gene>
<comment type="caution">
    <text evidence="2">The sequence shown here is derived from an EMBL/GenBank/DDBJ whole genome shotgun (WGS) entry which is preliminary data.</text>
</comment>
<reference evidence="2 3" key="1">
    <citation type="submission" date="2012-04" db="EMBL/GenBank/DDBJ databases">
        <authorList>
            <person name="Harkins D.M."/>
            <person name="Madupu R."/>
            <person name="Durkin A.S."/>
            <person name="Torralba M."/>
            <person name="Methe B."/>
            <person name="Sutton G.G."/>
            <person name="Nelson K.E."/>
        </authorList>
    </citation>
    <scope>NUCLEOTIDE SEQUENCE [LARGE SCALE GENOMIC DNA]</scope>
    <source>
        <strain evidence="2 3">VK64</strain>
    </source>
</reference>
<accession>I2NVV2</accession>
<evidence type="ECO:0000256" key="1">
    <source>
        <dbReference type="SAM" id="Phobius"/>
    </source>
</evidence>
<keyword evidence="1" id="KW-0812">Transmembrane</keyword>
<sequence length="45" mass="5636">MQLVRAMKPETVKRAGENEWIWMKEILALFSVFWKMVFLKFEWMR</sequence>
<keyword evidence="1" id="KW-0472">Membrane</keyword>
<dbReference type="AlphaFoldDB" id="I2NVV2"/>